<keyword evidence="1" id="KW-0812">Transmembrane</keyword>
<evidence type="ECO:0008006" key="4">
    <source>
        <dbReference type="Google" id="ProtNLM"/>
    </source>
</evidence>
<dbReference type="RefSeq" id="WP_253163015.1">
    <property type="nucleotide sequence ID" value="NZ_JAMYBS010000010.1"/>
</dbReference>
<dbReference type="Proteomes" id="UP001165292">
    <property type="component" value="Unassembled WGS sequence"/>
</dbReference>
<accession>A0AA41WKS6</accession>
<feature type="transmembrane region" description="Helical" evidence="1">
    <location>
        <begin position="28"/>
        <end position="51"/>
    </location>
</feature>
<evidence type="ECO:0000256" key="1">
    <source>
        <dbReference type="SAM" id="Phobius"/>
    </source>
</evidence>
<evidence type="ECO:0000313" key="2">
    <source>
        <dbReference type="EMBL" id="MCO7545268.1"/>
    </source>
</evidence>
<keyword evidence="1" id="KW-0472">Membrane</keyword>
<sequence length="106" mass="11082">MLSLTRIASAWTEAPRLRQRLAIASRTILAIFGGYAFAALATASLALALPLTRPQAVLAATLSSFALYCALVIWAFAAASATRAWLVACALCCLPAAHLLLIGARP</sequence>
<name>A0AA41WKS6_9GAMM</name>
<proteinExistence type="predicted"/>
<feature type="transmembrane region" description="Helical" evidence="1">
    <location>
        <begin position="84"/>
        <end position="104"/>
    </location>
</feature>
<feature type="transmembrane region" description="Helical" evidence="1">
    <location>
        <begin position="57"/>
        <end position="77"/>
    </location>
</feature>
<keyword evidence="1" id="KW-1133">Transmembrane helix</keyword>
<dbReference type="AlphaFoldDB" id="A0AA41WKS6"/>
<protein>
    <recommendedName>
        <fullName evidence="4">Iron uptake protein</fullName>
    </recommendedName>
</protein>
<reference evidence="2" key="1">
    <citation type="submission" date="2022-06" db="EMBL/GenBank/DDBJ databases">
        <title>Detection of beta-lactamases in bacteria of animal origin.</title>
        <authorList>
            <person name="Mlynarcik P."/>
            <person name="Zdarska V."/>
            <person name="Chudobova H."/>
            <person name="Prochazkova P."/>
            <person name="Hricova K."/>
            <person name="Mezerova K."/>
            <person name="Bardon J."/>
            <person name="Dolejska M."/>
            <person name="Sukkar I."/>
            <person name="Kolar M."/>
        </authorList>
    </citation>
    <scope>NUCLEOTIDE SEQUENCE</scope>
    <source>
        <strain evidence="2">S 300-3</strain>
    </source>
</reference>
<organism evidence="2 3">
    <name type="scientific">Stutzerimonas nitrititolerans</name>
    <dbReference type="NCBI Taxonomy" id="2482751"/>
    <lineage>
        <taxon>Bacteria</taxon>
        <taxon>Pseudomonadati</taxon>
        <taxon>Pseudomonadota</taxon>
        <taxon>Gammaproteobacteria</taxon>
        <taxon>Pseudomonadales</taxon>
        <taxon>Pseudomonadaceae</taxon>
        <taxon>Stutzerimonas</taxon>
    </lineage>
</organism>
<evidence type="ECO:0000313" key="3">
    <source>
        <dbReference type="Proteomes" id="UP001165292"/>
    </source>
</evidence>
<dbReference type="EMBL" id="JAMYBS010000010">
    <property type="protein sequence ID" value="MCO7545268.1"/>
    <property type="molecule type" value="Genomic_DNA"/>
</dbReference>
<comment type="caution">
    <text evidence="2">The sequence shown here is derived from an EMBL/GenBank/DDBJ whole genome shotgun (WGS) entry which is preliminary data.</text>
</comment>
<gene>
    <name evidence="2" type="ORF">NJF43_10955</name>
</gene>